<dbReference type="InterPro" id="IPR027417">
    <property type="entry name" value="P-loop_NTPase"/>
</dbReference>
<dbReference type="GeneID" id="41968270"/>
<evidence type="ECO:0000256" key="2">
    <source>
        <dbReference type="SAM" id="MobiDB-lite"/>
    </source>
</evidence>
<sequence>MKLQQQSETLSSLFEELKKIKQSIKKAAPDIPSISMFNQDRVLVEELSQLSISQRNIANEHALLRSLTFPCRSLRHFSIPEAQAQTYEWAFKDSSSVEGGMNPASRDQDNSGTQPRAGIIKWLQWGTGIYWVSGKPGSGKSTFMKYLADKLLTLGRLSKASHAGVDKSIIVSHYFWNAGTPMQKSEEGLLRTLLYEIFRQCPDLISRACDKEIYHDGLHMDQRTPLWSLADLHSALRRIVHAQGLSTRIFFFIDGLDEYDGDHSEICKSLIKLSTSPHISLCLSSRPWCVFEQAFGKGPKLYMQDLTREDILQYCKVRLETHPEWLSIASEPERRTMISEIENRASGVFLWVFLVTQQLRQSLTNRDPFSDLKRRLETFPVELEAFFKRILESVDPFYAEKMSTSLQVAISASGPLHATVYDFLEQEYDDEDYVLKMPNKIYSSKEVADIAQRMAWRLNSRCHGLLEVNAGYGLVQFLHRTVRDFLKTRDMHDFLVAKQPVKYNIHLSLLRAYTATAKTTQFDMPMIRLGFGRYSTPPDASSDKAATPITAPHTPSNEHPLQNLIDLSLSAFEELEISHPSDLRGRKVIDELDKTLLDSPCLNGTHCCFREQIVCRRLLSLIHSRVENDSRYLSDMPTTFITCLLNGGSSTLGFLKTDRMWGPDEIDLLRCIIDTQTLDLTGFHDDPTVTNRWSLLTLLLEYFTSWNAAMDSLVERHFWALMDNGTLSRLLNKAGDRSSGSDVLWEWQAQHILDGYLRLAFEVRFIPSKEPVYLQVLFGLVECEACLVSCLPDSNAFYDEDNIGFSKLLARVCLDGVLDRLQAKPGRDSNFRLLFGVINILLQRINQLSAVQREDLQRIATMIQALFPKQFCERLRSLHPDMPWGESGKRGGEPLENERYKVKKLVDYDSDDTG</sequence>
<dbReference type="RefSeq" id="XP_030994357.1">
    <property type="nucleotide sequence ID" value="XM_031143073.1"/>
</dbReference>
<proteinExistence type="predicted"/>
<evidence type="ECO:0000313" key="5">
    <source>
        <dbReference type="EMBL" id="TPX12646.1"/>
    </source>
</evidence>
<accession>A0A507B0T5</accession>
<dbReference type="Pfam" id="PF24883">
    <property type="entry name" value="NPHP3_N"/>
    <property type="match status" value="1"/>
</dbReference>
<evidence type="ECO:0000313" key="6">
    <source>
        <dbReference type="Proteomes" id="UP000319257"/>
    </source>
</evidence>
<comment type="caution">
    <text evidence="5">The sequence shown here is derived from an EMBL/GenBank/DDBJ whole genome shotgun (WGS) entry which is preliminary data.</text>
</comment>
<dbReference type="InParanoid" id="A0A507B0T5"/>
<keyword evidence="1" id="KW-0677">Repeat</keyword>
<dbReference type="OrthoDB" id="443402at2759"/>
<name>A0A507B0T5_9PEZI</name>
<evidence type="ECO:0000259" key="4">
    <source>
        <dbReference type="Pfam" id="PF25053"/>
    </source>
</evidence>
<gene>
    <name evidence="5" type="ORF">E0L32_000823</name>
</gene>
<organism evidence="5 6">
    <name type="scientific">Thyridium curvatum</name>
    <dbReference type="NCBI Taxonomy" id="1093900"/>
    <lineage>
        <taxon>Eukaryota</taxon>
        <taxon>Fungi</taxon>
        <taxon>Dikarya</taxon>
        <taxon>Ascomycota</taxon>
        <taxon>Pezizomycotina</taxon>
        <taxon>Sordariomycetes</taxon>
        <taxon>Sordariomycetidae</taxon>
        <taxon>Thyridiales</taxon>
        <taxon>Thyridiaceae</taxon>
        <taxon>Thyridium</taxon>
    </lineage>
</organism>
<evidence type="ECO:0000256" key="1">
    <source>
        <dbReference type="ARBA" id="ARBA00022737"/>
    </source>
</evidence>
<dbReference type="PANTHER" id="PTHR10039">
    <property type="entry name" value="AMELOGENIN"/>
    <property type="match status" value="1"/>
</dbReference>
<dbReference type="PANTHER" id="PTHR10039:SF5">
    <property type="entry name" value="NACHT DOMAIN-CONTAINING PROTEIN"/>
    <property type="match status" value="1"/>
</dbReference>
<reference evidence="5 6" key="1">
    <citation type="submission" date="2019-06" db="EMBL/GenBank/DDBJ databases">
        <title>Draft genome sequence of the filamentous fungus Phialemoniopsis curvata isolated from diesel fuel.</title>
        <authorList>
            <person name="Varaljay V.A."/>
            <person name="Lyon W.J."/>
            <person name="Crouch A.L."/>
            <person name="Drake C.E."/>
            <person name="Hollomon J.M."/>
            <person name="Nadeau L.J."/>
            <person name="Nunn H.S."/>
            <person name="Stevenson B.S."/>
            <person name="Bojanowski C.L."/>
            <person name="Crookes-Goodson W.J."/>
        </authorList>
    </citation>
    <scope>NUCLEOTIDE SEQUENCE [LARGE SCALE GENOMIC DNA]</scope>
    <source>
        <strain evidence="5 6">D216</strain>
    </source>
</reference>
<dbReference type="InterPro" id="IPR056693">
    <property type="entry name" value="DUF7791"/>
</dbReference>
<feature type="domain" description="DUF7791" evidence="4">
    <location>
        <begin position="393"/>
        <end position="521"/>
    </location>
</feature>
<dbReference type="Pfam" id="PF25053">
    <property type="entry name" value="DUF7791"/>
    <property type="match status" value="1"/>
</dbReference>
<dbReference type="Proteomes" id="UP000319257">
    <property type="component" value="Unassembled WGS sequence"/>
</dbReference>
<dbReference type="InterPro" id="IPR056884">
    <property type="entry name" value="NPHP3-like_N"/>
</dbReference>
<keyword evidence="6" id="KW-1185">Reference proteome</keyword>
<feature type="region of interest" description="Disordered" evidence="2">
    <location>
        <begin position="538"/>
        <end position="559"/>
    </location>
</feature>
<dbReference type="AlphaFoldDB" id="A0A507B0T5"/>
<feature type="domain" description="Nephrocystin 3-like N-terminal" evidence="3">
    <location>
        <begin position="121"/>
        <end position="286"/>
    </location>
</feature>
<dbReference type="SUPFAM" id="SSF52540">
    <property type="entry name" value="P-loop containing nucleoside triphosphate hydrolases"/>
    <property type="match status" value="1"/>
</dbReference>
<dbReference type="STRING" id="1093900.A0A507B0T5"/>
<evidence type="ECO:0000259" key="3">
    <source>
        <dbReference type="Pfam" id="PF24883"/>
    </source>
</evidence>
<dbReference type="EMBL" id="SKBQ01000003">
    <property type="protein sequence ID" value="TPX12646.1"/>
    <property type="molecule type" value="Genomic_DNA"/>
</dbReference>
<dbReference type="Gene3D" id="3.40.50.300">
    <property type="entry name" value="P-loop containing nucleotide triphosphate hydrolases"/>
    <property type="match status" value="1"/>
</dbReference>
<protein>
    <submittedName>
        <fullName evidence="5">Uncharacterized protein</fullName>
    </submittedName>
</protein>